<comment type="caution">
    <text evidence="2">The sequence shown here is derived from an EMBL/GenBank/DDBJ whole genome shotgun (WGS) entry which is preliminary data.</text>
</comment>
<dbReference type="InterPro" id="IPR011990">
    <property type="entry name" value="TPR-like_helical_dom_sf"/>
</dbReference>
<evidence type="ECO:0000313" key="2">
    <source>
        <dbReference type="EMBL" id="OBX52004.1"/>
    </source>
</evidence>
<feature type="chain" id="PRO_5008611700" description="Sel1 repeat family protein" evidence="1">
    <location>
        <begin position="21"/>
        <end position="192"/>
    </location>
</feature>
<name>A0A1B8PLI3_MORNO</name>
<dbReference type="InterPro" id="IPR006597">
    <property type="entry name" value="Sel1-like"/>
</dbReference>
<feature type="signal peptide" evidence="1">
    <location>
        <begin position="1"/>
        <end position="20"/>
    </location>
</feature>
<dbReference type="Pfam" id="PF08238">
    <property type="entry name" value="Sel1"/>
    <property type="match status" value="2"/>
</dbReference>
<evidence type="ECO:0008006" key="4">
    <source>
        <dbReference type="Google" id="ProtNLM"/>
    </source>
</evidence>
<dbReference type="PANTHER" id="PTHR45088">
    <property type="entry name" value="OSJNBA0022H21.17 PROTEIN"/>
    <property type="match status" value="1"/>
</dbReference>
<protein>
    <recommendedName>
        <fullName evidence="4">Sel1 repeat family protein</fullName>
    </recommendedName>
</protein>
<dbReference type="RefSeq" id="WP_066886110.1">
    <property type="nucleotide sequence ID" value="NZ_LZDM01000008.1"/>
</dbReference>
<dbReference type="EMBL" id="LZDN01000002">
    <property type="protein sequence ID" value="OBX52004.1"/>
    <property type="molecule type" value="Genomic_DNA"/>
</dbReference>
<dbReference type="Proteomes" id="UP000092671">
    <property type="component" value="Unassembled WGS sequence"/>
</dbReference>
<reference evidence="2 3" key="1">
    <citation type="submission" date="2016-06" db="EMBL/GenBank/DDBJ databases">
        <title>Draft genome of Moraxella nonliquefaciens CCUG 60284.</title>
        <authorList>
            <person name="Salva-Serra F."/>
            <person name="Engstrom-Jakobsson H."/>
            <person name="Thorell K."/>
            <person name="Gonzales-Siles L."/>
            <person name="Karlsson R."/>
            <person name="Boulund F."/>
            <person name="Engstrand L."/>
            <person name="Kristiansson E."/>
            <person name="Moore E."/>
        </authorList>
    </citation>
    <scope>NUCLEOTIDE SEQUENCE [LARGE SCALE GENOMIC DNA]</scope>
    <source>
        <strain evidence="2 3">CCUG 60284</strain>
    </source>
</reference>
<dbReference type="SUPFAM" id="SSF81901">
    <property type="entry name" value="HCP-like"/>
    <property type="match status" value="1"/>
</dbReference>
<organism evidence="2 3">
    <name type="scientific">Moraxella nonliquefaciens</name>
    <dbReference type="NCBI Taxonomy" id="478"/>
    <lineage>
        <taxon>Bacteria</taxon>
        <taxon>Pseudomonadati</taxon>
        <taxon>Pseudomonadota</taxon>
        <taxon>Gammaproteobacteria</taxon>
        <taxon>Moraxellales</taxon>
        <taxon>Moraxellaceae</taxon>
        <taxon>Moraxella</taxon>
    </lineage>
</organism>
<dbReference type="InterPro" id="IPR053301">
    <property type="entry name" value="F-box_motif"/>
</dbReference>
<dbReference type="OrthoDB" id="8561742at2"/>
<dbReference type="SMART" id="SM00671">
    <property type="entry name" value="SEL1"/>
    <property type="match status" value="2"/>
</dbReference>
<accession>A0A1B8PLI3</accession>
<dbReference type="Gene3D" id="1.25.40.10">
    <property type="entry name" value="Tetratricopeptide repeat domain"/>
    <property type="match status" value="1"/>
</dbReference>
<gene>
    <name evidence="2" type="ORF">A9Z60_05455</name>
</gene>
<proteinExistence type="predicted"/>
<sequence length="192" mass="21407">MKRLKLSMISTLLLVGVANAELISNVPLNVSRFEIMDISSLASQANGGNHHAQFFLAKRLQKGEGIAKDPIKAVHWYTQAAQKDIAPAQLNLGLMYLRGEGVKASMNEGRRWLERAAHLGDNRASYALAMIDEKQQRYVDAYKWYDLSSRDGMLDNGIRNRAQAKIGQLALNLSSSDIEKAKTSANDWFTIK</sequence>
<dbReference type="PANTHER" id="PTHR45088:SF1">
    <property type="entry name" value="OS04G0476000 PROTEIN"/>
    <property type="match status" value="1"/>
</dbReference>
<keyword evidence="1" id="KW-0732">Signal</keyword>
<evidence type="ECO:0000313" key="3">
    <source>
        <dbReference type="Proteomes" id="UP000092671"/>
    </source>
</evidence>
<dbReference type="AlphaFoldDB" id="A0A1B8PLI3"/>
<evidence type="ECO:0000256" key="1">
    <source>
        <dbReference type="SAM" id="SignalP"/>
    </source>
</evidence>